<name>A0ABV3FFD5_9NOCA</name>
<evidence type="ECO:0000313" key="2">
    <source>
        <dbReference type="Proteomes" id="UP001551658"/>
    </source>
</evidence>
<dbReference type="RefSeq" id="WP_357984149.1">
    <property type="nucleotide sequence ID" value="NZ_JBFAIH010000019.1"/>
</dbReference>
<reference evidence="1 2" key="1">
    <citation type="submission" date="2024-06" db="EMBL/GenBank/DDBJ databases">
        <title>The Natural Products Discovery Center: Release of the First 8490 Sequenced Strains for Exploring Actinobacteria Biosynthetic Diversity.</title>
        <authorList>
            <person name="Kalkreuter E."/>
            <person name="Kautsar S.A."/>
            <person name="Yang D."/>
            <person name="Bader C.D."/>
            <person name="Teijaro C.N."/>
            <person name="Fluegel L."/>
            <person name="Davis C.M."/>
            <person name="Simpson J.R."/>
            <person name="Lauterbach L."/>
            <person name="Steele A.D."/>
            <person name="Gui C."/>
            <person name="Meng S."/>
            <person name="Li G."/>
            <person name="Viehrig K."/>
            <person name="Ye F."/>
            <person name="Su P."/>
            <person name="Kiefer A.F."/>
            <person name="Nichols A."/>
            <person name="Cepeda A.J."/>
            <person name="Yan W."/>
            <person name="Fan B."/>
            <person name="Jiang Y."/>
            <person name="Adhikari A."/>
            <person name="Zheng C.-J."/>
            <person name="Schuster L."/>
            <person name="Cowan T.M."/>
            <person name="Smanski M.J."/>
            <person name="Chevrette M.G."/>
            <person name="De Carvalho L.P.S."/>
            <person name="Shen B."/>
        </authorList>
    </citation>
    <scope>NUCLEOTIDE SEQUENCE [LARGE SCALE GENOMIC DNA]</scope>
    <source>
        <strain evidence="1 2">NPDC050671</strain>
    </source>
</reference>
<organism evidence="1 2">
    <name type="scientific">Nocardia fusca</name>
    <dbReference type="NCBI Taxonomy" id="941183"/>
    <lineage>
        <taxon>Bacteria</taxon>
        <taxon>Bacillati</taxon>
        <taxon>Actinomycetota</taxon>
        <taxon>Actinomycetes</taxon>
        <taxon>Mycobacteriales</taxon>
        <taxon>Nocardiaceae</taxon>
        <taxon>Nocardia</taxon>
    </lineage>
</organism>
<protein>
    <submittedName>
        <fullName evidence="1">Uncharacterized protein</fullName>
    </submittedName>
</protein>
<evidence type="ECO:0000313" key="1">
    <source>
        <dbReference type="EMBL" id="MEV0366340.1"/>
    </source>
</evidence>
<sequence>MWTAFHDPQHMISLALNRRTEKEISSIYDRAVKRHRKWIDAGRPARDS</sequence>
<accession>A0ABV3FFD5</accession>
<comment type="caution">
    <text evidence="1">The sequence shown here is derived from an EMBL/GenBank/DDBJ whole genome shotgun (WGS) entry which is preliminary data.</text>
</comment>
<dbReference type="EMBL" id="JBFAIH010000019">
    <property type="protein sequence ID" value="MEV0366340.1"/>
    <property type="molecule type" value="Genomic_DNA"/>
</dbReference>
<gene>
    <name evidence="1" type="ORF">AB0H72_26915</name>
</gene>
<dbReference type="Proteomes" id="UP001551658">
    <property type="component" value="Unassembled WGS sequence"/>
</dbReference>
<proteinExistence type="predicted"/>
<keyword evidence="2" id="KW-1185">Reference proteome</keyword>